<dbReference type="PANTHER" id="PTHR35457:SF1">
    <property type="entry name" value="HEME A SYNTHASE"/>
    <property type="match status" value="1"/>
</dbReference>
<accession>A0AA43Q955</accession>
<feature type="transmembrane region" description="Helical" evidence="12">
    <location>
        <begin position="187"/>
        <end position="206"/>
    </location>
</feature>
<comment type="caution">
    <text evidence="13">The sequence shown here is derived from an EMBL/GenBank/DDBJ whole genome shotgun (WGS) entry which is preliminary data.</text>
</comment>
<feature type="transmembrane region" description="Helical" evidence="12">
    <location>
        <begin position="12"/>
        <end position="31"/>
    </location>
</feature>
<feature type="transmembrane region" description="Helical" evidence="12">
    <location>
        <begin position="231"/>
        <end position="250"/>
    </location>
</feature>
<dbReference type="InterPro" id="IPR003780">
    <property type="entry name" value="COX15/CtaA_fam"/>
</dbReference>
<name>A0AA43Q955_9GAMM</name>
<dbReference type="InterPro" id="IPR050450">
    <property type="entry name" value="COX15/CtaA_HemeA_synthase"/>
</dbReference>
<comment type="pathway">
    <text evidence="11">Porphyrin-containing compound metabolism.</text>
</comment>
<proteinExistence type="predicted"/>
<evidence type="ECO:0000313" key="14">
    <source>
        <dbReference type="Proteomes" id="UP001160519"/>
    </source>
</evidence>
<dbReference type="GO" id="GO:0006784">
    <property type="term" value="P:heme A biosynthetic process"/>
    <property type="evidence" value="ECO:0007669"/>
    <property type="project" value="InterPro"/>
</dbReference>
<comment type="subcellular location">
    <subcellularLocation>
        <location evidence="1">Membrane</location>
        <topology evidence="1">Multi-pass membrane protein</topology>
    </subcellularLocation>
</comment>
<evidence type="ECO:0000256" key="10">
    <source>
        <dbReference type="ARBA" id="ARBA00023157"/>
    </source>
</evidence>
<keyword evidence="3 12" id="KW-0812">Transmembrane</keyword>
<dbReference type="EMBL" id="JAQSDF010000054">
    <property type="protein sequence ID" value="MDI1232039.1"/>
    <property type="molecule type" value="Genomic_DNA"/>
</dbReference>
<evidence type="ECO:0000256" key="11">
    <source>
        <dbReference type="ARBA" id="ARBA00023444"/>
    </source>
</evidence>
<evidence type="ECO:0000256" key="8">
    <source>
        <dbReference type="ARBA" id="ARBA00023133"/>
    </source>
</evidence>
<evidence type="ECO:0000256" key="9">
    <source>
        <dbReference type="ARBA" id="ARBA00023136"/>
    </source>
</evidence>
<dbReference type="Pfam" id="PF02628">
    <property type="entry name" value="COX15-CtaA"/>
    <property type="match status" value="1"/>
</dbReference>
<keyword evidence="2" id="KW-1003">Cell membrane</keyword>
<feature type="transmembrane region" description="Helical" evidence="12">
    <location>
        <begin position="116"/>
        <end position="133"/>
    </location>
</feature>
<keyword evidence="8" id="KW-0350">Heme biosynthesis</keyword>
<dbReference type="AlphaFoldDB" id="A0AA43Q955"/>
<organism evidence="13 14">
    <name type="scientific">Candidatus Methylobacter titanis</name>
    <dbReference type="NCBI Taxonomy" id="3053457"/>
    <lineage>
        <taxon>Bacteria</taxon>
        <taxon>Pseudomonadati</taxon>
        <taxon>Pseudomonadota</taxon>
        <taxon>Gammaproteobacteria</taxon>
        <taxon>Methylococcales</taxon>
        <taxon>Methylococcaceae</taxon>
        <taxon>Methylobacter</taxon>
    </lineage>
</organism>
<evidence type="ECO:0000256" key="5">
    <source>
        <dbReference type="ARBA" id="ARBA00022989"/>
    </source>
</evidence>
<dbReference type="GO" id="GO:0016491">
    <property type="term" value="F:oxidoreductase activity"/>
    <property type="evidence" value="ECO:0007669"/>
    <property type="project" value="UniProtKB-KW"/>
</dbReference>
<reference evidence="13" key="1">
    <citation type="submission" date="2023-01" db="EMBL/GenBank/DDBJ databases">
        <title>Biogeochemical cycle of methane in antarctic sediments.</title>
        <authorList>
            <person name="Roldan D.M."/>
            <person name="Menes R.J."/>
        </authorList>
    </citation>
    <scope>NUCLEOTIDE SEQUENCE [LARGE SCALE GENOMIC DNA]</scope>
    <source>
        <strain evidence="13">K-2018 MAG008</strain>
    </source>
</reference>
<dbReference type="GO" id="GO:0016020">
    <property type="term" value="C:membrane"/>
    <property type="evidence" value="ECO:0007669"/>
    <property type="project" value="UniProtKB-SubCell"/>
</dbReference>
<evidence type="ECO:0000256" key="4">
    <source>
        <dbReference type="ARBA" id="ARBA00022723"/>
    </source>
</evidence>
<keyword evidence="9 12" id="KW-0472">Membrane</keyword>
<sequence length="323" mass="36464">MINPQAAAHFRRLGTLTIFAVYFVILVGGIVRASGSGMGCPDWPTCFGQWVPPTDESQLPANYHQIYAERGYENTQFNPIKTWTEYANRLVGVTIGFLILLTAWSSRIYLKTDKTIFYLAASVFLLVGFQGWLGSTVVASNLKPLMITLHMLLALFIVALLIYTIARSQREAIAQIDVRALPNRFKTVLIAAMILTLLQVAMGTQVREAVDFIAHNHAYIERQYWHDDFPLIFYIHRSFSSIILFTNLWLTWKIVRYVDKKSLLRTIGLSLAALIVTAIIAGISLDRLGMPPVAQPIHLLMANLIFGVQFFLYSCLNYASARR</sequence>
<dbReference type="Proteomes" id="UP001160519">
    <property type="component" value="Unassembled WGS sequence"/>
</dbReference>
<keyword evidence="7" id="KW-0408">Iron</keyword>
<evidence type="ECO:0000256" key="7">
    <source>
        <dbReference type="ARBA" id="ARBA00023004"/>
    </source>
</evidence>
<feature type="transmembrane region" description="Helical" evidence="12">
    <location>
        <begin position="145"/>
        <end position="166"/>
    </location>
</feature>
<gene>
    <name evidence="13" type="ORF">PSU93_12900</name>
</gene>
<evidence type="ECO:0000256" key="6">
    <source>
        <dbReference type="ARBA" id="ARBA00023002"/>
    </source>
</evidence>
<keyword evidence="4" id="KW-0479">Metal-binding</keyword>
<evidence type="ECO:0000256" key="2">
    <source>
        <dbReference type="ARBA" id="ARBA00022475"/>
    </source>
</evidence>
<keyword evidence="5 12" id="KW-1133">Transmembrane helix</keyword>
<keyword evidence="6" id="KW-0560">Oxidoreductase</keyword>
<keyword evidence="14" id="KW-1185">Reference proteome</keyword>
<feature type="transmembrane region" description="Helical" evidence="12">
    <location>
        <begin position="297"/>
        <end position="319"/>
    </location>
</feature>
<dbReference type="GO" id="GO:0046872">
    <property type="term" value="F:metal ion binding"/>
    <property type="evidence" value="ECO:0007669"/>
    <property type="project" value="UniProtKB-KW"/>
</dbReference>
<evidence type="ECO:0000256" key="12">
    <source>
        <dbReference type="SAM" id="Phobius"/>
    </source>
</evidence>
<protein>
    <submittedName>
        <fullName evidence="13">COX15/CtaA family protein</fullName>
    </submittedName>
</protein>
<evidence type="ECO:0000313" key="13">
    <source>
        <dbReference type="EMBL" id="MDI1232039.1"/>
    </source>
</evidence>
<feature type="transmembrane region" description="Helical" evidence="12">
    <location>
        <begin position="86"/>
        <end position="104"/>
    </location>
</feature>
<dbReference type="PANTHER" id="PTHR35457">
    <property type="entry name" value="HEME A SYNTHASE"/>
    <property type="match status" value="1"/>
</dbReference>
<keyword evidence="10" id="KW-1015">Disulfide bond</keyword>
<feature type="transmembrane region" description="Helical" evidence="12">
    <location>
        <begin position="262"/>
        <end position="285"/>
    </location>
</feature>
<evidence type="ECO:0000256" key="3">
    <source>
        <dbReference type="ARBA" id="ARBA00022692"/>
    </source>
</evidence>
<evidence type="ECO:0000256" key="1">
    <source>
        <dbReference type="ARBA" id="ARBA00004141"/>
    </source>
</evidence>